<feature type="compositionally biased region" description="Basic residues" evidence="7">
    <location>
        <begin position="254"/>
        <end position="264"/>
    </location>
</feature>
<dbReference type="Pfam" id="PF18264">
    <property type="entry name" value="preSET_CXC"/>
    <property type="match status" value="1"/>
</dbReference>
<name>A0A976FM30_BRELC</name>
<feature type="domain" description="CXC" evidence="9">
    <location>
        <begin position="1168"/>
        <end position="1274"/>
    </location>
</feature>
<evidence type="ECO:0000256" key="4">
    <source>
        <dbReference type="ARBA" id="ARBA00023015"/>
    </source>
</evidence>
<dbReference type="InterPro" id="IPR026489">
    <property type="entry name" value="CXC_dom"/>
</dbReference>
<dbReference type="KEGG" id="blac:94350544"/>
<dbReference type="EMBL" id="SHOA02000016">
    <property type="protein sequence ID" value="TDH69009.1"/>
    <property type="molecule type" value="Genomic_DNA"/>
</dbReference>
<organism evidence="10 11">
    <name type="scientific">Bremia lactucae</name>
    <name type="common">Lettuce downy mildew</name>
    <dbReference type="NCBI Taxonomy" id="4779"/>
    <lineage>
        <taxon>Eukaryota</taxon>
        <taxon>Sar</taxon>
        <taxon>Stramenopiles</taxon>
        <taxon>Oomycota</taxon>
        <taxon>Peronosporomycetes</taxon>
        <taxon>Peronosporales</taxon>
        <taxon>Peronosporaceae</taxon>
        <taxon>Bremia</taxon>
    </lineage>
</organism>
<keyword evidence="11" id="KW-1185">Reference proteome</keyword>
<evidence type="ECO:0000256" key="1">
    <source>
        <dbReference type="ARBA" id="ARBA00022603"/>
    </source>
</evidence>
<keyword evidence="3" id="KW-0949">S-adenosyl-L-methionine</keyword>
<keyword evidence="4" id="KW-0805">Transcription regulation</keyword>
<dbReference type="InterPro" id="IPR041355">
    <property type="entry name" value="Pre-SET_CXC"/>
</dbReference>
<dbReference type="PROSITE" id="PS50280">
    <property type="entry name" value="SET"/>
    <property type="match status" value="1"/>
</dbReference>
<comment type="caution">
    <text evidence="10">The sequence shown here is derived from an EMBL/GenBank/DDBJ whole genome shotgun (WGS) entry which is preliminary data.</text>
</comment>
<evidence type="ECO:0000256" key="7">
    <source>
        <dbReference type="SAM" id="MobiDB-lite"/>
    </source>
</evidence>
<evidence type="ECO:0000256" key="5">
    <source>
        <dbReference type="ARBA" id="ARBA00023163"/>
    </source>
</evidence>
<keyword evidence="2" id="KW-0808">Transferase</keyword>
<protein>
    <submittedName>
        <fullName evidence="10">Uncharacterized protein</fullName>
    </submittedName>
</protein>
<dbReference type="PROSITE" id="PS51633">
    <property type="entry name" value="CXC"/>
    <property type="match status" value="1"/>
</dbReference>
<feature type="compositionally biased region" description="Polar residues" evidence="7">
    <location>
        <begin position="241"/>
        <end position="253"/>
    </location>
</feature>
<feature type="region of interest" description="Disordered" evidence="7">
    <location>
        <begin position="1"/>
        <end position="60"/>
    </location>
</feature>
<dbReference type="GO" id="GO:0003682">
    <property type="term" value="F:chromatin binding"/>
    <property type="evidence" value="ECO:0007669"/>
    <property type="project" value="TreeGrafter"/>
</dbReference>
<evidence type="ECO:0000256" key="2">
    <source>
        <dbReference type="ARBA" id="ARBA00022679"/>
    </source>
</evidence>
<dbReference type="PANTHER" id="PTHR45747">
    <property type="entry name" value="HISTONE-LYSINE N-METHYLTRANSFERASE E(Z)"/>
    <property type="match status" value="1"/>
</dbReference>
<evidence type="ECO:0000256" key="6">
    <source>
        <dbReference type="ARBA" id="ARBA00048568"/>
    </source>
</evidence>
<sequence>MSGAQEVIELFSSSSDEASSIEEEKIQFQSHRRHFKRSNAGHDRNSGSSMSDSSQSSFTIDKGTQSLLRLQRSRQFVAVKMAKVASMRRPRYDEGMQEITEGMNYQELQAQQKMLERLQTQNRRKFYQNGKEKKLEKKEIFKEAKEMSLMKTRSHMHVIKGRQLTSRVEKVDNETKETDAEWAIFLEKAAQRKAARRQKEVEDARSLKKARNKIQHTVPLHANCDHELKKKSKKKLKRKFQTQQNAVKCTTSGRKLRKTLKKNLQKSSSDEDFEVENDLEKQEQSEKNKSDEEEREPTSLQRRKKRHQESEKHRRPYTAAPVSKRQRIDVEMAAESEVDAETTTLRSNRTIETHLIKEKLTFLELQEQEKLMAFFKAQKRRRRPLMSLIGNCNDTGSASGQDDENDVAKFTKAKSMHVAQTNGVAKTAFDAPTNSVARRARMGVSETPEATSTLSGIASPLQNGFLVSNKNSLTVAHAKSSKKLPNPVIHSTAWRRLLFKIAPANILDVSIIPYAADFDRPLWDYDRSKKLRTKCSLVDTKCVDFVSRKKQFKKQCEISYKKNYHVSKRVIYVECAMFYKKLASNCLLISILTKWFETNGTEKSSGRSLHVSTACHHFLIRDNVLINVKDHQTWLDVSSIERITAKRKLQQYPQTNLPYNSLVGDVQYWIYRNKCPHDFHVYPETVAYLPNEISAICRSFTMIGIRKNVFVEDDPILTYVPYLGDGERLVIENNLYTATTIGKERRMAEFGEGEELKEHTRSCRESDIDECLLRVVVNICGGREQAFKALEQEGGMQRPRLDYDELIASNKTKARIASQITKVKECINSSANKAVNPACQALRRLSTKCWFLQDSMNLKTLSLPMKLQPPVSVFESNYGQSPEALGLRDRTTFDGISEWYRDLFCRRCFIYDCIEHGIQNPQRRQREDPVYPMMTVPSLMHIRHELVDLDNETDHQKIKLMTSSNVDEIVELCLSSSDDEVQETTSLQSRTAQRPIAKYRRSRRTQTRISSLATNSLITQEKMVESERLAKLEKRRKRRKQFRQSADNSEYLDNSYLPAVALRMKTLASKTHPCGSCCWIGANPNESISCQQVDTILVRKIASALGPNACVIAAILKSPSCTCAKIWRLLTKDLKRQERGEQLSTEVASSAEKQRKKGRKSAEAGVTCPIVPRVRNAELSTERERKVSFKPCNHDGLCDVACGCMKRGHACNRTCSCSRDCRNRFQGCKCFVGNCHTSACPCWSAGRECDPDFCFTCGASDAAVVAFHALGKSWGSNQLRLCHNVNMLLGSIQKNVGVSFSSTHGWGAFALEPISKDEFVLEYTGELISDEEAERRGAMYDRKSISYLFGVNSEYVVDAARKGNKAKFANHKAKKEANLDVRIIVSNGEHRIGLFANETIEIGAELFFDYGYTHDSAPTWSQHHKPISEKGVYAIVDEENEWEQWE</sequence>
<evidence type="ECO:0000313" key="11">
    <source>
        <dbReference type="Proteomes" id="UP000294530"/>
    </source>
</evidence>
<feature type="region of interest" description="Disordered" evidence="7">
    <location>
        <begin position="229"/>
        <end position="326"/>
    </location>
</feature>
<dbReference type="SMART" id="SM00317">
    <property type="entry name" value="SET"/>
    <property type="match status" value="1"/>
</dbReference>
<dbReference type="Pfam" id="PF00856">
    <property type="entry name" value="SET"/>
    <property type="match status" value="1"/>
</dbReference>
<evidence type="ECO:0000313" key="10">
    <source>
        <dbReference type="EMBL" id="TDH69009.1"/>
    </source>
</evidence>
<dbReference type="CDD" id="cd10519">
    <property type="entry name" value="SET_EZH"/>
    <property type="match status" value="1"/>
</dbReference>
<dbReference type="InterPro" id="IPR045318">
    <property type="entry name" value="EZH1/2-like"/>
</dbReference>
<feature type="compositionally biased region" description="Low complexity" evidence="7">
    <location>
        <begin position="46"/>
        <end position="57"/>
    </location>
</feature>
<dbReference type="InterPro" id="IPR001214">
    <property type="entry name" value="SET_dom"/>
</dbReference>
<dbReference type="Gene3D" id="2.170.270.10">
    <property type="entry name" value="SET domain"/>
    <property type="match status" value="1"/>
</dbReference>
<feature type="compositionally biased region" description="Basic residues" evidence="7">
    <location>
        <begin position="30"/>
        <end position="39"/>
    </location>
</feature>
<reference evidence="10 11" key="1">
    <citation type="journal article" date="2021" name="Genome Biol.">
        <title>AFLAP: assembly-free linkage analysis pipeline using k-mers from genome sequencing data.</title>
        <authorList>
            <person name="Fletcher K."/>
            <person name="Zhang L."/>
            <person name="Gil J."/>
            <person name="Han R."/>
            <person name="Cavanaugh K."/>
            <person name="Michelmore R."/>
        </authorList>
    </citation>
    <scope>NUCLEOTIDE SEQUENCE [LARGE SCALE GENOMIC DNA]</scope>
    <source>
        <strain evidence="10 11">SF5</strain>
    </source>
</reference>
<feature type="compositionally biased region" description="Low complexity" evidence="7">
    <location>
        <begin position="9"/>
        <end position="18"/>
    </location>
</feature>
<keyword evidence="1" id="KW-0489">Methyltransferase</keyword>
<gene>
    <name evidence="10" type="ORF">CCR75_006806</name>
</gene>
<evidence type="ECO:0000256" key="3">
    <source>
        <dbReference type="ARBA" id="ARBA00022691"/>
    </source>
</evidence>
<feature type="compositionally biased region" description="Basic and acidic residues" evidence="7">
    <location>
        <begin position="278"/>
        <end position="292"/>
    </location>
</feature>
<feature type="compositionally biased region" description="Basic residues" evidence="7">
    <location>
        <begin position="229"/>
        <end position="240"/>
    </location>
</feature>
<dbReference type="InterPro" id="IPR046341">
    <property type="entry name" value="SET_dom_sf"/>
</dbReference>
<dbReference type="RefSeq" id="XP_067818508.1">
    <property type="nucleotide sequence ID" value="XM_067964873.1"/>
</dbReference>
<feature type="region of interest" description="Disordered" evidence="7">
    <location>
        <begin position="984"/>
        <end position="1004"/>
    </location>
</feature>
<dbReference type="Proteomes" id="UP000294530">
    <property type="component" value="Unassembled WGS sequence"/>
</dbReference>
<dbReference type="SUPFAM" id="SSF82199">
    <property type="entry name" value="SET domain"/>
    <property type="match status" value="1"/>
</dbReference>
<dbReference type="GO" id="GO:0005634">
    <property type="term" value="C:nucleus"/>
    <property type="evidence" value="ECO:0007669"/>
    <property type="project" value="TreeGrafter"/>
</dbReference>
<dbReference type="GO" id="GO:0031507">
    <property type="term" value="P:heterochromatin formation"/>
    <property type="evidence" value="ECO:0007669"/>
    <property type="project" value="TreeGrafter"/>
</dbReference>
<feature type="domain" description="SET" evidence="8">
    <location>
        <begin position="1294"/>
        <end position="1411"/>
    </location>
</feature>
<dbReference type="GeneID" id="94350544"/>
<accession>A0A976FM30</accession>
<evidence type="ECO:0000259" key="9">
    <source>
        <dbReference type="PROSITE" id="PS51633"/>
    </source>
</evidence>
<feature type="region of interest" description="Disordered" evidence="7">
    <location>
        <begin position="1141"/>
        <end position="1163"/>
    </location>
</feature>
<evidence type="ECO:0000259" key="8">
    <source>
        <dbReference type="PROSITE" id="PS50280"/>
    </source>
</evidence>
<dbReference type="GO" id="GO:0140951">
    <property type="term" value="F:histone H3K27 trimethyltransferase activity"/>
    <property type="evidence" value="ECO:0007669"/>
    <property type="project" value="UniProtKB-EC"/>
</dbReference>
<comment type="catalytic activity">
    <reaction evidence="6">
        <text>L-lysyl(27)-[histone H3] + 3 S-adenosyl-L-methionine = N(6),N(6),N(6)-trimethyl-L-lysyl(27)-[histone H3] + 3 S-adenosyl-L-homocysteine + 3 H(+)</text>
        <dbReference type="Rhea" id="RHEA:60292"/>
        <dbReference type="Rhea" id="RHEA-COMP:15535"/>
        <dbReference type="Rhea" id="RHEA-COMP:15548"/>
        <dbReference type="ChEBI" id="CHEBI:15378"/>
        <dbReference type="ChEBI" id="CHEBI:29969"/>
        <dbReference type="ChEBI" id="CHEBI:57856"/>
        <dbReference type="ChEBI" id="CHEBI:59789"/>
        <dbReference type="ChEBI" id="CHEBI:61961"/>
        <dbReference type="EC" id="2.1.1.356"/>
    </reaction>
</comment>
<keyword evidence="5" id="KW-0804">Transcription</keyword>
<proteinExistence type="predicted"/>
<dbReference type="PANTHER" id="PTHR45747:SF4">
    <property type="entry name" value="HISTONE-LYSINE N-METHYLTRANSFERASE E(Z)"/>
    <property type="match status" value="1"/>
</dbReference>
<dbReference type="OrthoDB" id="6141102at2759"/>
<dbReference type="GO" id="GO:0032259">
    <property type="term" value="P:methylation"/>
    <property type="evidence" value="ECO:0007669"/>
    <property type="project" value="UniProtKB-KW"/>
</dbReference>